<accession>A0AAE0NND0</accession>
<reference evidence="1" key="2">
    <citation type="submission" date="2023-06" db="EMBL/GenBank/DDBJ databases">
        <authorList>
            <consortium name="Lawrence Berkeley National Laboratory"/>
            <person name="Haridas S."/>
            <person name="Hensen N."/>
            <person name="Bonometti L."/>
            <person name="Westerberg I."/>
            <person name="Brannstrom I.O."/>
            <person name="Guillou S."/>
            <person name="Cros-Aarteil S."/>
            <person name="Calhoun S."/>
            <person name="Kuo A."/>
            <person name="Mondo S."/>
            <person name="Pangilinan J."/>
            <person name="Riley R."/>
            <person name="Labutti K."/>
            <person name="Andreopoulos B."/>
            <person name="Lipzen A."/>
            <person name="Chen C."/>
            <person name="Yanf M."/>
            <person name="Daum C."/>
            <person name="Ng V."/>
            <person name="Clum A."/>
            <person name="Steindorff A."/>
            <person name="Ohm R."/>
            <person name="Martin F."/>
            <person name="Silar P."/>
            <person name="Natvig D."/>
            <person name="Lalanne C."/>
            <person name="Gautier V."/>
            <person name="Ament-Velasquez S.L."/>
            <person name="Kruys A."/>
            <person name="Hutchinson M.I."/>
            <person name="Powell A.J."/>
            <person name="Barry K."/>
            <person name="Miller A.N."/>
            <person name="Grigoriev I.V."/>
            <person name="Debuchy R."/>
            <person name="Gladieux P."/>
            <person name="Thoren M.H."/>
            <person name="Johannesson H."/>
        </authorList>
    </citation>
    <scope>NUCLEOTIDE SEQUENCE</scope>
    <source>
        <strain evidence="1">CBS 958.72</strain>
    </source>
</reference>
<evidence type="ECO:0000313" key="1">
    <source>
        <dbReference type="EMBL" id="KAK3384708.1"/>
    </source>
</evidence>
<evidence type="ECO:0000313" key="2">
    <source>
        <dbReference type="Proteomes" id="UP001287356"/>
    </source>
</evidence>
<dbReference type="EMBL" id="JAULSN010000001">
    <property type="protein sequence ID" value="KAK3384708.1"/>
    <property type="molecule type" value="Genomic_DNA"/>
</dbReference>
<protein>
    <submittedName>
        <fullName evidence="1">Uncharacterized protein</fullName>
    </submittedName>
</protein>
<dbReference type="Proteomes" id="UP001287356">
    <property type="component" value="Unassembled WGS sequence"/>
</dbReference>
<proteinExistence type="predicted"/>
<dbReference type="AlphaFoldDB" id="A0AAE0NND0"/>
<sequence>MDPVEKVARLLLSPGVAKSIFVAYVTALQCLNNISILSVFRLPITLDDVAKIGPALSFETVLRSLSSHPSAASVVGSSPQHTGPNPVGIRREMQNAQTEDFSCVVIGDGDAAKMKTLSADRAQRTLEGSAPLAIKSLGLDFKSGEYSVPVTVILRVPARGPFGT</sequence>
<reference evidence="1" key="1">
    <citation type="journal article" date="2023" name="Mol. Phylogenet. Evol.">
        <title>Genome-scale phylogeny and comparative genomics of the fungal order Sordariales.</title>
        <authorList>
            <person name="Hensen N."/>
            <person name="Bonometti L."/>
            <person name="Westerberg I."/>
            <person name="Brannstrom I.O."/>
            <person name="Guillou S."/>
            <person name="Cros-Aarteil S."/>
            <person name="Calhoun S."/>
            <person name="Haridas S."/>
            <person name="Kuo A."/>
            <person name="Mondo S."/>
            <person name="Pangilinan J."/>
            <person name="Riley R."/>
            <person name="LaButti K."/>
            <person name="Andreopoulos B."/>
            <person name="Lipzen A."/>
            <person name="Chen C."/>
            <person name="Yan M."/>
            <person name="Daum C."/>
            <person name="Ng V."/>
            <person name="Clum A."/>
            <person name="Steindorff A."/>
            <person name="Ohm R.A."/>
            <person name="Martin F."/>
            <person name="Silar P."/>
            <person name="Natvig D.O."/>
            <person name="Lalanne C."/>
            <person name="Gautier V."/>
            <person name="Ament-Velasquez S.L."/>
            <person name="Kruys A."/>
            <person name="Hutchinson M.I."/>
            <person name="Powell A.J."/>
            <person name="Barry K."/>
            <person name="Miller A.N."/>
            <person name="Grigoriev I.V."/>
            <person name="Debuchy R."/>
            <person name="Gladieux P."/>
            <person name="Hiltunen Thoren M."/>
            <person name="Johannesson H."/>
        </authorList>
    </citation>
    <scope>NUCLEOTIDE SEQUENCE</scope>
    <source>
        <strain evidence="1">CBS 958.72</strain>
    </source>
</reference>
<comment type="caution">
    <text evidence="1">The sequence shown here is derived from an EMBL/GenBank/DDBJ whole genome shotgun (WGS) entry which is preliminary data.</text>
</comment>
<gene>
    <name evidence="1" type="ORF">B0T24DRAFT_589235</name>
</gene>
<name>A0AAE0NND0_9PEZI</name>
<keyword evidence="2" id="KW-1185">Reference proteome</keyword>
<organism evidence="1 2">
    <name type="scientific">Lasiosphaeria ovina</name>
    <dbReference type="NCBI Taxonomy" id="92902"/>
    <lineage>
        <taxon>Eukaryota</taxon>
        <taxon>Fungi</taxon>
        <taxon>Dikarya</taxon>
        <taxon>Ascomycota</taxon>
        <taxon>Pezizomycotina</taxon>
        <taxon>Sordariomycetes</taxon>
        <taxon>Sordariomycetidae</taxon>
        <taxon>Sordariales</taxon>
        <taxon>Lasiosphaeriaceae</taxon>
        <taxon>Lasiosphaeria</taxon>
    </lineage>
</organism>